<evidence type="ECO:0000313" key="3">
    <source>
        <dbReference type="Proteomes" id="UP000198797"/>
    </source>
</evidence>
<dbReference type="Gene3D" id="3.30.420.60">
    <property type="entry name" value="eRF1 domain 2"/>
    <property type="match status" value="1"/>
</dbReference>
<name>A0A1C4U0S4_9ACTN</name>
<dbReference type="SUPFAM" id="SSF53137">
    <property type="entry name" value="Translational machinery components"/>
    <property type="match status" value="1"/>
</dbReference>
<protein>
    <recommendedName>
        <fullName evidence="1">Actinobacteria/chloroflexi VLRF1 release factor domain-containing protein</fullName>
    </recommendedName>
</protein>
<dbReference type="InterPro" id="IPR040783">
    <property type="entry name" value="VLRF1"/>
</dbReference>
<reference evidence="3" key="1">
    <citation type="submission" date="2016-06" db="EMBL/GenBank/DDBJ databases">
        <authorList>
            <person name="Varghese N."/>
            <person name="Submissions Spin"/>
        </authorList>
    </citation>
    <scope>NUCLEOTIDE SEQUENCE [LARGE SCALE GENOMIC DNA]</scope>
    <source>
        <strain evidence="3">DSM 44100</strain>
    </source>
</reference>
<dbReference type="EMBL" id="FMCU01000001">
    <property type="protein sequence ID" value="SCE65270.1"/>
    <property type="molecule type" value="Genomic_DNA"/>
</dbReference>
<proteinExistence type="predicted"/>
<dbReference type="STRING" id="121616.GA0070216_101164"/>
<dbReference type="AlphaFoldDB" id="A0A1C4U0S4"/>
<dbReference type="Pfam" id="PF18859">
    <property type="entry name" value="acVLRF1"/>
    <property type="match status" value="1"/>
</dbReference>
<dbReference type="InterPro" id="IPR042226">
    <property type="entry name" value="eFR1_2_sf"/>
</dbReference>
<dbReference type="Proteomes" id="UP000198797">
    <property type="component" value="Unassembled WGS sequence"/>
</dbReference>
<gene>
    <name evidence="2" type="ORF">GA0070216_101164</name>
</gene>
<keyword evidence="3" id="KW-1185">Reference proteome</keyword>
<organism evidence="2 3">
    <name type="scientific">Micromonospora matsumotoense</name>
    <dbReference type="NCBI Taxonomy" id="121616"/>
    <lineage>
        <taxon>Bacteria</taxon>
        <taxon>Bacillati</taxon>
        <taxon>Actinomycetota</taxon>
        <taxon>Actinomycetes</taxon>
        <taxon>Micromonosporales</taxon>
        <taxon>Micromonosporaceae</taxon>
        <taxon>Micromonospora</taxon>
    </lineage>
</organism>
<feature type="domain" description="Actinobacteria/chloroflexi VLRF1 release factor" evidence="1">
    <location>
        <begin position="116"/>
        <end position="247"/>
    </location>
</feature>
<evidence type="ECO:0000313" key="2">
    <source>
        <dbReference type="EMBL" id="SCE65270.1"/>
    </source>
</evidence>
<evidence type="ECO:0000259" key="1">
    <source>
        <dbReference type="Pfam" id="PF18859"/>
    </source>
</evidence>
<accession>A0A1C4U0S4</accession>
<sequence>MSGRWSEAWARCRRGGPTAVPYGRVMSSRPAAGGGRWVEVDPVRVARWAEGFADRHGPPTTTVEGYGLLLTAPDGATAELHLPPGAPPLGDAAGDTATPSRIDGLPGFVSVAAAPRRIGLLLARKGAVAVGVALGEELLVSKVDTRYVQGRTAAGGWSQQRFARRRDNQAKAALGDAAELAVRLLLPAASTLAALVCGGDRRAVDTVLADRRLAPLAGLRAERLLDVPEPRHAVLVGAVTAARAVHVLVRDPA</sequence>
<dbReference type="NCBIfam" id="NF041024">
    <property type="entry name" value="acVLRF1_NCBI"/>
    <property type="match status" value="1"/>
</dbReference>